<feature type="transmembrane region" description="Helical" evidence="1">
    <location>
        <begin position="51"/>
        <end position="70"/>
    </location>
</feature>
<keyword evidence="1" id="KW-1133">Transmembrane helix</keyword>
<feature type="transmembrane region" description="Helical" evidence="1">
    <location>
        <begin position="176"/>
        <end position="193"/>
    </location>
</feature>
<dbReference type="InterPro" id="IPR007294">
    <property type="entry name" value="DUF401"/>
</dbReference>
<accession>A0A532US52</accession>
<evidence type="ECO:0000256" key="1">
    <source>
        <dbReference type="SAM" id="Phobius"/>
    </source>
</evidence>
<gene>
    <name evidence="2" type="ORF">CEE36_11070</name>
</gene>
<feature type="transmembrane region" description="Helical" evidence="1">
    <location>
        <begin position="148"/>
        <end position="170"/>
    </location>
</feature>
<feature type="transmembrane region" description="Helical" evidence="1">
    <location>
        <begin position="397"/>
        <end position="418"/>
    </location>
</feature>
<evidence type="ECO:0008006" key="4">
    <source>
        <dbReference type="Google" id="ProtNLM"/>
    </source>
</evidence>
<proteinExistence type="predicted"/>
<dbReference type="Pfam" id="PF04165">
    <property type="entry name" value="DUF401"/>
    <property type="match status" value="1"/>
</dbReference>
<comment type="caution">
    <text evidence="2">The sequence shown here is derived from an EMBL/GenBank/DDBJ whole genome shotgun (WGS) entry which is preliminary data.</text>
</comment>
<feature type="transmembrane region" description="Helical" evidence="1">
    <location>
        <begin position="317"/>
        <end position="339"/>
    </location>
</feature>
<dbReference type="PANTHER" id="PTHR39556">
    <property type="entry name" value="PROTEIN, PUTATIVE-RELATED"/>
    <property type="match status" value="1"/>
</dbReference>
<name>A0A532US52_UNCT6</name>
<feature type="transmembrane region" description="Helical" evidence="1">
    <location>
        <begin position="247"/>
        <end position="266"/>
    </location>
</feature>
<feature type="transmembrane region" description="Helical" evidence="1">
    <location>
        <begin position="214"/>
        <end position="235"/>
    </location>
</feature>
<dbReference type="AlphaFoldDB" id="A0A532US52"/>
<dbReference type="Proteomes" id="UP000317778">
    <property type="component" value="Unassembled WGS sequence"/>
</dbReference>
<keyword evidence="1" id="KW-0472">Membrane</keyword>
<dbReference type="PANTHER" id="PTHR39556:SF1">
    <property type="entry name" value="PROTEIN, PUTATIVE-RELATED"/>
    <property type="match status" value="1"/>
</dbReference>
<dbReference type="EMBL" id="NJBO01000032">
    <property type="protein sequence ID" value="TKJ37637.1"/>
    <property type="molecule type" value="Genomic_DNA"/>
</dbReference>
<organism evidence="2 3">
    <name type="scientific">candidate division TA06 bacterium B3_TA06</name>
    <dbReference type="NCBI Taxonomy" id="2012487"/>
    <lineage>
        <taxon>Bacteria</taxon>
        <taxon>Bacteria division TA06</taxon>
    </lineage>
</organism>
<keyword evidence="1" id="KW-0812">Transmembrane</keyword>
<sequence length="419" mass="45828">MILKLAAVFALVVILMVIRAPISVAIAAGAILIGILFPMSVLEIGKTFLSSLISFHTINLLVVVYLITLLGRMMRETGALGRFATGTEYLLRGSRVGLVSAPMFVGLLPMPGGALLTAPMVEEQARPHAIAPGLLTYLNYWFRHIWEYFWPLYPPVILGMAILGIGYRHFLANQSFMTIAAISIGAVVLFTFVKRRRVRPQRAKGKTRSAFKDIIYGTFPVLAIVLLIAALLAIQRFVPEASPAGKITSRFPLSILMFAVVVFAWVIYRLPVRDAGRLLLGALDWRVLTLLVAVMFFREMLASSTALDGFGKLLESSSSALLILLVTGLPFSVGLLVGWNQAYVVVSFPLLGPFIADQPGLIMLAYVSGFLGCLLSPAHLCLAFSREYFKASWVSVYMWLAPSVVVLAGVALGVWLLFF</sequence>
<evidence type="ECO:0000313" key="2">
    <source>
        <dbReference type="EMBL" id="TKJ37637.1"/>
    </source>
</evidence>
<feature type="transmembrane region" description="Helical" evidence="1">
    <location>
        <begin position="278"/>
        <end position="297"/>
    </location>
</feature>
<evidence type="ECO:0000313" key="3">
    <source>
        <dbReference type="Proteomes" id="UP000317778"/>
    </source>
</evidence>
<feature type="transmembrane region" description="Helical" evidence="1">
    <location>
        <begin position="360"/>
        <end position="385"/>
    </location>
</feature>
<reference evidence="2 3" key="1">
    <citation type="submission" date="2017-06" db="EMBL/GenBank/DDBJ databases">
        <title>Novel microbial phyla capable of carbon fixation and sulfur reduction in deep-sea sediments.</title>
        <authorList>
            <person name="Huang J."/>
            <person name="Baker B."/>
            <person name="Wang Y."/>
        </authorList>
    </citation>
    <scope>NUCLEOTIDE SEQUENCE [LARGE SCALE GENOMIC DNA]</scope>
    <source>
        <strain evidence="2">B3_TA06</strain>
    </source>
</reference>
<protein>
    <recommendedName>
        <fullName evidence="4">DUF401 family protein</fullName>
    </recommendedName>
</protein>